<dbReference type="Proteomes" id="UP001152799">
    <property type="component" value="Chromosome 1"/>
</dbReference>
<name>A0A9N9MEU0_9CUCU</name>
<reference evidence="2" key="1">
    <citation type="submission" date="2022-01" db="EMBL/GenBank/DDBJ databases">
        <authorList>
            <person name="King R."/>
        </authorList>
    </citation>
    <scope>NUCLEOTIDE SEQUENCE</scope>
</reference>
<evidence type="ECO:0000256" key="1">
    <source>
        <dbReference type="SAM" id="MobiDB-lite"/>
    </source>
</evidence>
<dbReference type="OrthoDB" id="6782440at2759"/>
<keyword evidence="3" id="KW-1185">Reference proteome</keyword>
<dbReference type="EMBL" id="OU892277">
    <property type="protein sequence ID" value="CAG9760846.1"/>
    <property type="molecule type" value="Genomic_DNA"/>
</dbReference>
<accession>A0A9N9MEU0</accession>
<feature type="region of interest" description="Disordered" evidence="1">
    <location>
        <begin position="125"/>
        <end position="155"/>
    </location>
</feature>
<evidence type="ECO:0000313" key="3">
    <source>
        <dbReference type="Proteomes" id="UP001152799"/>
    </source>
</evidence>
<sequence length="155" mass="17944">MRSQIMKSTRKTITKLKTTRNPKISPERQQLITERRKLEKGTPQYREMNKTVNKAIRKDTRIHSTNMIKECIAQNSNMKVLRKNRAKGRNKIYQLTDSEGNLVSTTESMLKIVEQSYTILYRKPTINQPSRPPVTNVGSEEVPEVDVDEIKKALS</sequence>
<proteinExistence type="predicted"/>
<dbReference type="AlphaFoldDB" id="A0A9N9MEU0"/>
<evidence type="ECO:0000313" key="2">
    <source>
        <dbReference type="EMBL" id="CAG9760846.1"/>
    </source>
</evidence>
<protein>
    <submittedName>
        <fullName evidence="2">Uncharacterized protein</fullName>
    </submittedName>
</protein>
<organism evidence="2 3">
    <name type="scientific">Ceutorhynchus assimilis</name>
    <name type="common">cabbage seed weevil</name>
    <dbReference type="NCBI Taxonomy" id="467358"/>
    <lineage>
        <taxon>Eukaryota</taxon>
        <taxon>Metazoa</taxon>
        <taxon>Ecdysozoa</taxon>
        <taxon>Arthropoda</taxon>
        <taxon>Hexapoda</taxon>
        <taxon>Insecta</taxon>
        <taxon>Pterygota</taxon>
        <taxon>Neoptera</taxon>
        <taxon>Endopterygota</taxon>
        <taxon>Coleoptera</taxon>
        <taxon>Polyphaga</taxon>
        <taxon>Cucujiformia</taxon>
        <taxon>Curculionidae</taxon>
        <taxon>Ceutorhynchinae</taxon>
        <taxon>Ceutorhynchus</taxon>
    </lineage>
</organism>
<gene>
    <name evidence="2" type="ORF">CEUTPL_LOCUS1565</name>
</gene>